<feature type="transmembrane region" description="Helical" evidence="1">
    <location>
        <begin position="58"/>
        <end position="77"/>
    </location>
</feature>
<feature type="transmembrane region" description="Helical" evidence="1">
    <location>
        <begin position="136"/>
        <end position="156"/>
    </location>
</feature>
<dbReference type="EMBL" id="UOEN01000096">
    <property type="protein sequence ID" value="VAW12345.1"/>
    <property type="molecule type" value="Genomic_DNA"/>
</dbReference>
<dbReference type="InterPro" id="IPR019251">
    <property type="entry name" value="DUF2231_TM"/>
</dbReference>
<reference evidence="3" key="1">
    <citation type="submission" date="2018-06" db="EMBL/GenBank/DDBJ databases">
        <authorList>
            <person name="Zhirakovskaya E."/>
        </authorList>
    </citation>
    <scope>NUCLEOTIDE SEQUENCE</scope>
</reference>
<gene>
    <name evidence="3" type="ORF">MNBD_BACTEROID05-758</name>
</gene>
<evidence type="ECO:0000259" key="2">
    <source>
        <dbReference type="Pfam" id="PF09990"/>
    </source>
</evidence>
<keyword evidence="1" id="KW-0812">Transmembrane</keyword>
<dbReference type="AlphaFoldDB" id="A0A3B0T1W0"/>
<evidence type="ECO:0000313" key="3">
    <source>
        <dbReference type="EMBL" id="VAW12345.1"/>
    </source>
</evidence>
<organism evidence="3">
    <name type="scientific">hydrothermal vent metagenome</name>
    <dbReference type="NCBI Taxonomy" id="652676"/>
    <lineage>
        <taxon>unclassified sequences</taxon>
        <taxon>metagenomes</taxon>
        <taxon>ecological metagenomes</taxon>
    </lineage>
</organism>
<feature type="domain" description="DUF2231" evidence="2">
    <location>
        <begin position="25"/>
        <end position="173"/>
    </location>
</feature>
<sequence>MDISILELFTNLISTMLAGTNNWGAIHPIIIHFPVVLLLIVPFFILAGITFERSSKTLYLCALILMLLGTTAIFIAVSTGEQATEALETNTSILSTLGHHDELAEKSKVIFSVLSGIFLIFYLRTNKLTQIGSRKIIISILTFFLIFYTFALLILFNTAHYGAKLVHQYGITSSLFESSE</sequence>
<name>A0A3B0T1W0_9ZZZZ</name>
<keyword evidence="1" id="KW-0472">Membrane</keyword>
<feature type="transmembrane region" description="Helical" evidence="1">
    <location>
        <begin position="107"/>
        <end position="124"/>
    </location>
</feature>
<feature type="transmembrane region" description="Helical" evidence="1">
    <location>
        <begin position="29"/>
        <end position="51"/>
    </location>
</feature>
<protein>
    <recommendedName>
        <fullName evidence="2">DUF2231 domain-containing protein</fullName>
    </recommendedName>
</protein>
<proteinExistence type="predicted"/>
<accession>A0A3B0T1W0</accession>
<keyword evidence="1" id="KW-1133">Transmembrane helix</keyword>
<dbReference type="Pfam" id="PF09990">
    <property type="entry name" value="DUF2231"/>
    <property type="match status" value="1"/>
</dbReference>
<evidence type="ECO:0000256" key="1">
    <source>
        <dbReference type="SAM" id="Phobius"/>
    </source>
</evidence>